<dbReference type="RefSeq" id="WP_115269751.1">
    <property type="nucleotide sequence ID" value="NZ_UGGU01000003.1"/>
</dbReference>
<dbReference type="InterPro" id="IPR029000">
    <property type="entry name" value="Cyclophilin-like_dom_sf"/>
</dbReference>
<dbReference type="Proteomes" id="UP000255328">
    <property type="component" value="Unassembled WGS sequence"/>
</dbReference>
<comment type="catalytic activity">
    <reaction evidence="3">
        <text>[protein]-peptidylproline (omega=180) = [protein]-peptidylproline (omega=0)</text>
        <dbReference type="Rhea" id="RHEA:16237"/>
        <dbReference type="Rhea" id="RHEA-COMP:10747"/>
        <dbReference type="Rhea" id="RHEA-COMP:10748"/>
        <dbReference type="ChEBI" id="CHEBI:83833"/>
        <dbReference type="ChEBI" id="CHEBI:83834"/>
        <dbReference type="EC" id="5.2.1.8"/>
    </reaction>
</comment>
<dbReference type="AlphaFoldDB" id="A0A377GWR4"/>
<dbReference type="SUPFAM" id="SSF50891">
    <property type="entry name" value="Cyclophilin-like"/>
    <property type="match status" value="1"/>
</dbReference>
<evidence type="ECO:0000256" key="3">
    <source>
        <dbReference type="RuleBase" id="RU363019"/>
    </source>
</evidence>
<dbReference type="OrthoDB" id="9807797at2"/>
<dbReference type="GO" id="GO:0003755">
    <property type="term" value="F:peptidyl-prolyl cis-trans isomerase activity"/>
    <property type="evidence" value="ECO:0007669"/>
    <property type="project" value="UniProtKB-UniRule"/>
</dbReference>
<dbReference type="InterPro" id="IPR002130">
    <property type="entry name" value="Cyclophilin-type_PPIase_dom"/>
</dbReference>
<dbReference type="Gene3D" id="2.40.100.10">
    <property type="entry name" value="Cyclophilin-like"/>
    <property type="match status" value="1"/>
</dbReference>
<reference evidence="5 6" key="1">
    <citation type="submission" date="2018-06" db="EMBL/GenBank/DDBJ databases">
        <authorList>
            <consortium name="Pathogen Informatics"/>
            <person name="Doyle S."/>
        </authorList>
    </citation>
    <scope>NUCLEOTIDE SEQUENCE [LARGE SCALE GENOMIC DNA]</scope>
    <source>
        <strain evidence="5 6">NCTC10723</strain>
    </source>
</reference>
<dbReference type="PANTHER" id="PTHR45625">
    <property type="entry name" value="PEPTIDYL-PROLYL CIS-TRANS ISOMERASE-RELATED"/>
    <property type="match status" value="1"/>
</dbReference>
<accession>A0A377GWR4</accession>
<dbReference type="PROSITE" id="PS50072">
    <property type="entry name" value="CSA_PPIASE_2"/>
    <property type="match status" value="1"/>
</dbReference>
<evidence type="ECO:0000313" key="6">
    <source>
        <dbReference type="Proteomes" id="UP000255328"/>
    </source>
</evidence>
<protein>
    <recommendedName>
        <fullName evidence="3">Peptidyl-prolyl cis-trans isomerase</fullName>
        <shortName evidence="3">PPIase</shortName>
        <ecNumber evidence="3">5.2.1.8</ecNumber>
    </recommendedName>
</protein>
<feature type="chain" id="PRO_5016478126" description="Peptidyl-prolyl cis-trans isomerase" evidence="3">
    <location>
        <begin position="20"/>
        <end position="269"/>
    </location>
</feature>
<keyword evidence="1 3" id="KW-0697">Rotamase</keyword>
<evidence type="ECO:0000256" key="2">
    <source>
        <dbReference type="ARBA" id="ARBA00023235"/>
    </source>
</evidence>
<comment type="similarity">
    <text evidence="3">Belongs to the cyclophilin-type PPIase family.</text>
</comment>
<comment type="function">
    <text evidence="3">PPIases accelerate the folding of proteins. It catalyzes the cis-trans isomerization of proline imidic peptide bonds in oligopeptides.</text>
</comment>
<keyword evidence="3" id="KW-0732">Signal</keyword>
<keyword evidence="2 3" id="KW-0413">Isomerase</keyword>
<dbReference type="PANTHER" id="PTHR45625:SF4">
    <property type="entry name" value="PEPTIDYLPROLYL ISOMERASE DOMAIN AND WD REPEAT-CONTAINING PROTEIN 1"/>
    <property type="match status" value="1"/>
</dbReference>
<dbReference type="PRINTS" id="PR00153">
    <property type="entry name" value="CSAPPISMRASE"/>
</dbReference>
<evidence type="ECO:0000313" key="5">
    <source>
        <dbReference type="EMBL" id="STO31437.1"/>
    </source>
</evidence>
<feature type="signal peptide" evidence="3">
    <location>
        <begin position="1"/>
        <end position="19"/>
    </location>
</feature>
<organism evidence="5 6">
    <name type="scientific">Fusobacterium necrogenes</name>
    <dbReference type="NCBI Taxonomy" id="858"/>
    <lineage>
        <taxon>Bacteria</taxon>
        <taxon>Fusobacteriati</taxon>
        <taxon>Fusobacteriota</taxon>
        <taxon>Fusobacteriia</taxon>
        <taxon>Fusobacteriales</taxon>
        <taxon>Fusobacteriaceae</taxon>
        <taxon>Fusobacterium</taxon>
    </lineage>
</organism>
<dbReference type="Pfam" id="PF00160">
    <property type="entry name" value="Pro_isomerase"/>
    <property type="match status" value="1"/>
</dbReference>
<dbReference type="PROSITE" id="PS51257">
    <property type="entry name" value="PROKAR_LIPOPROTEIN"/>
    <property type="match status" value="1"/>
</dbReference>
<name>A0A377GWR4_9FUSO</name>
<gene>
    <name evidence="5" type="primary">ppiB_1</name>
    <name evidence="5" type="ORF">NCTC10723_00887</name>
</gene>
<sequence length="269" mass="31001">MKRILKFLLTFILIFTAYSCTSLKDIARKQEAAKYNDIRATFITTQGDITFYLYPEAAPITVANFINLAQKGYYNNTKIHRAVENFVVQGGDPTGTGTGGPGYSIPDEYVDWLDFFQQGMLAMANAGPDTGGSQYFMTLYPAEWLNGKHTIFGEYVSDIDFERIKKLEVGDVIKEIKFTGDIDFFLSLHKDQIDEWNQILNTTYPGLKNYPVKPIEEYQGEALAYKEELTRIYTRQEEKKEEREWPIPRFIRAVERKIKGEDSTSSYEF</sequence>
<dbReference type="EMBL" id="UGGU01000003">
    <property type="protein sequence ID" value="STO31437.1"/>
    <property type="molecule type" value="Genomic_DNA"/>
</dbReference>
<dbReference type="InterPro" id="IPR044666">
    <property type="entry name" value="Cyclophilin_A-like"/>
</dbReference>
<dbReference type="EC" id="5.2.1.8" evidence="3"/>
<keyword evidence="6" id="KW-1185">Reference proteome</keyword>
<proteinExistence type="inferred from homology"/>
<feature type="domain" description="PPIase cyclophilin-type" evidence="4">
    <location>
        <begin position="47"/>
        <end position="168"/>
    </location>
</feature>
<evidence type="ECO:0000256" key="1">
    <source>
        <dbReference type="ARBA" id="ARBA00023110"/>
    </source>
</evidence>
<dbReference type="CDD" id="cd00317">
    <property type="entry name" value="cyclophilin"/>
    <property type="match status" value="1"/>
</dbReference>
<evidence type="ECO:0000259" key="4">
    <source>
        <dbReference type="PROSITE" id="PS50072"/>
    </source>
</evidence>